<dbReference type="PROSITE" id="PS50042">
    <property type="entry name" value="CNMP_BINDING_3"/>
    <property type="match status" value="1"/>
</dbReference>
<feature type="domain" description="Cyclic nucleotide-binding" evidence="4">
    <location>
        <begin position="27"/>
        <end position="110"/>
    </location>
</feature>
<comment type="caution">
    <text evidence="5">The sequence shown here is derived from an EMBL/GenBank/DDBJ whole genome shotgun (WGS) entry which is preliminary data.</text>
</comment>
<dbReference type="RefSeq" id="WP_119377921.1">
    <property type="nucleotide sequence ID" value="NZ_QWGB01000002.1"/>
</dbReference>
<dbReference type="InterPro" id="IPR018490">
    <property type="entry name" value="cNMP-bd_dom_sf"/>
</dbReference>
<sequence>MGKPPADINFTFSDEELEALKPFGDVRKHAAGTPLVDEGDANVDCLITLSGHTDILVETPDGEKRLGWMERGQFAGDISILTGQASLSRVVMGKDGEVLHITHDSFQRLLVENSHFSDIFVRTLTARRIFSHNAAHGAVIVIGDAHDRDVFVARDTLSKHMIAHRWLDPDKDPLAKRIMEARDIEAADLPVVIRGRSRIMSRPGVSELSEAFGLDLVPDNSCTDLVVVGAGPAGLAASVYAASEGLTVVTLDSDGPGGQAGTSSKIENYLGFPMGVSGRELASRASIQAQKFGARIASPATAVDLARDGDNYCLSMKDGRRLKARAVVIATGAQYSRLPIENLERFEGRGIYYGATPMEAQLCGGQDVCIVGAGNSAGQGAVFLSQAARNVHVLFRRPNIRDTMSEYLVRRLEETPNIHLHAETEIDTLHGTGSEDQLNDRLTRLSLRHRATKNVSEHDIGFVFLFIGAQPFTDWLPQHMSCDEKGFVKTGPDLSNLDLVRAGWTLDRMPTRYETSWPRVYAVGDVRIGSVKRVASGVGEGSVVVSDIHKALAEATPPSGS</sequence>
<protein>
    <recommendedName>
        <fullName evidence="1">Thioredoxin reductase</fullName>
    </recommendedName>
</protein>
<dbReference type="SUPFAM" id="SSF51905">
    <property type="entry name" value="FAD/NAD(P)-binding domain"/>
    <property type="match status" value="1"/>
</dbReference>
<dbReference type="AlphaFoldDB" id="A0A399R6C1"/>
<dbReference type="EMBL" id="QWGB01000002">
    <property type="protein sequence ID" value="RIJ26323.1"/>
    <property type="molecule type" value="Genomic_DNA"/>
</dbReference>
<dbReference type="InterPro" id="IPR023753">
    <property type="entry name" value="FAD/NAD-binding_dom"/>
</dbReference>
<evidence type="ECO:0000256" key="3">
    <source>
        <dbReference type="ARBA" id="ARBA00023002"/>
    </source>
</evidence>
<dbReference type="OrthoDB" id="9786503at2"/>
<evidence type="ECO:0000259" key="4">
    <source>
        <dbReference type="PROSITE" id="PS50042"/>
    </source>
</evidence>
<dbReference type="PRINTS" id="PR00368">
    <property type="entry name" value="FADPNR"/>
</dbReference>
<accession>A0A399R6C1</accession>
<dbReference type="Gene3D" id="2.60.120.10">
    <property type="entry name" value="Jelly Rolls"/>
    <property type="match status" value="1"/>
</dbReference>
<evidence type="ECO:0000313" key="6">
    <source>
        <dbReference type="Proteomes" id="UP000265431"/>
    </source>
</evidence>
<dbReference type="PRINTS" id="PR00469">
    <property type="entry name" value="PNDRDTASEII"/>
</dbReference>
<dbReference type="InterPro" id="IPR050097">
    <property type="entry name" value="Ferredoxin-NADP_redctase_2"/>
</dbReference>
<keyword evidence="6" id="KW-1185">Reference proteome</keyword>
<name>A0A399R6C1_9PROT</name>
<dbReference type="PANTHER" id="PTHR48105">
    <property type="entry name" value="THIOREDOXIN REDUCTASE 1-RELATED-RELATED"/>
    <property type="match status" value="1"/>
</dbReference>
<dbReference type="InterPro" id="IPR036188">
    <property type="entry name" value="FAD/NAD-bd_sf"/>
</dbReference>
<evidence type="ECO:0000313" key="5">
    <source>
        <dbReference type="EMBL" id="RIJ26323.1"/>
    </source>
</evidence>
<dbReference type="Proteomes" id="UP000265431">
    <property type="component" value="Unassembled WGS sequence"/>
</dbReference>
<evidence type="ECO:0000256" key="2">
    <source>
        <dbReference type="ARBA" id="ARBA00022630"/>
    </source>
</evidence>
<dbReference type="GO" id="GO:0016491">
    <property type="term" value="F:oxidoreductase activity"/>
    <property type="evidence" value="ECO:0007669"/>
    <property type="project" value="UniProtKB-KW"/>
</dbReference>
<dbReference type="Pfam" id="PF00027">
    <property type="entry name" value="cNMP_binding"/>
    <property type="match status" value="1"/>
</dbReference>
<gene>
    <name evidence="5" type="ORF">D1224_00135</name>
</gene>
<evidence type="ECO:0000256" key="1">
    <source>
        <dbReference type="ARBA" id="ARBA00018719"/>
    </source>
</evidence>
<dbReference type="CDD" id="cd00038">
    <property type="entry name" value="CAP_ED"/>
    <property type="match status" value="1"/>
</dbReference>
<organism evidence="5 6">
    <name type="scientific">Henriciella barbarensis</name>
    <dbReference type="NCBI Taxonomy" id="86342"/>
    <lineage>
        <taxon>Bacteria</taxon>
        <taxon>Pseudomonadati</taxon>
        <taxon>Pseudomonadota</taxon>
        <taxon>Alphaproteobacteria</taxon>
        <taxon>Hyphomonadales</taxon>
        <taxon>Hyphomonadaceae</taxon>
        <taxon>Henriciella</taxon>
    </lineage>
</organism>
<reference evidence="5 6" key="1">
    <citation type="submission" date="2018-08" db="EMBL/GenBank/DDBJ databases">
        <title>Henriciella mobilis sp. nov., isolated from seawater.</title>
        <authorList>
            <person name="Cheng H."/>
            <person name="Wu Y.-H."/>
            <person name="Xu X.-W."/>
            <person name="Guo L.-L."/>
        </authorList>
    </citation>
    <scope>NUCLEOTIDE SEQUENCE [LARGE SCALE GENOMIC DNA]</scope>
    <source>
        <strain evidence="5 6">CCUG66934</strain>
    </source>
</reference>
<dbReference type="InterPro" id="IPR000595">
    <property type="entry name" value="cNMP-bd_dom"/>
</dbReference>
<dbReference type="Pfam" id="PF07992">
    <property type="entry name" value="Pyr_redox_2"/>
    <property type="match status" value="1"/>
</dbReference>
<keyword evidence="3" id="KW-0560">Oxidoreductase</keyword>
<dbReference type="InterPro" id="IPR014710">
    <property type="entry name" value="RmlC-like_jellyroll"/>
</dbReference>
<keyword evidence="2" id="KW-0285">Flavoprotein</keyword>
<proteinExistence type="predicted"/>
<dbReference type="SUPFAM" id="SSF51206">
    <property type="entry name" value="cAMP-binding domain-like"/>
    <property type="match status" value="1"/>
</dbReference>
<dbReference type="Gene3D" id="3.50.50.60">
    <property type="entry name" value="FAD/NAD(P)-binding domain"/>
    <property type="match status" value="2"/>
</dbReference>